<dbReference type="InterPro" id="IPR011804">
    <property type="entry name" value="RNase_II"/>
</dbReference>
<evidence type="ECO:0000256" key="1">
    <source>
        <dbReference type="ARBA" id="ARBA00001849"/>
    </source>
</evidence>
<evidence type="ECO:0000256" key="4">
    <source>
        <dbReference type="ARBA" id="ARBA00022490"/>
    </source>
</evidence>
<dbReference type="GO" id="GO:0006402">
    <property type="term" value="P:mRNA catabolic process"/>
    <property type="evidence" value="ECO:0007669"/>
    <property type="project" value="UniProtKB-UniRule"/>
</dbReference>
<dbReference type="InterPro" id="IPR013223">
    <property type="entry name" value="RNase_B_OB_dom"/>
</dbReference>
<evidence type="ECO:0000256" key="6">
    <source>
        <dbReference type="ARBA" id="ARBA00022801"/>
    </source>
</evidence>
<evidence type="ECO:0000256" key="7">
    <source>
        <dbReference type="ARBA" id="ARBA00022839"/>
    </source>
</evidence>
<dbReference type="InterPro" id="IPR022966">
    <property type="entry name" value="RNase_II/R_CS"/>
</dbReference>
<keyword evidence="7 9" id="KW-0269">Exonuclease</keyword>
<dbReference type="STRING" id="118110.XW81_01250"/>
<evidence type="ECO:0000256" key="5">
    <source>
        <dbReference type="ARBA" id="ARBA00022722"/>
    </source>
</evidence>
<dbReference type="InterPro" id="IPR004476">
    <property type="entry name" value="RNase_II/RNase_R"/>
</dbReference>
<evidence type="ECO:0000259" key="10">
    <source>
        <dbReference type="SMART" id="SM00357"/>
    </source>
</evidence>
<dbReference type="PATRIC" id="fig|118110.3.peg.250"/>
<dbReference type="NCBIfam" id="NF003455">
    <property type="entry name" value="PRK05054.1"/>
    <property type="match status" value="1"/>
</dbReference>
<dbReference type="RefSeq" id="WP_075474139.1">
    <property type="nucleotide sequence ID" value="NZ_CP011299.1"/>
</dbReference>
<proteinExistence type="inferred from homology"/>
<comment type="catalytic activity">
    <reaction evidence="1 9">
        <text>Exonucleolytic cleavage in the 3'- to 5'-direction to yield nucleoside 5'-phosphates.</text>
        <dbReference type="EC" id="3.1.13.1"/>
    </reaction>
</comment>
<comment type="function">
    <text evidence="9">Involved in mRNA degradation. Hydrolyzes single-stranded polyribonucleotides processively in the 3' to 5' direction.</text>
</comment>
<dbReference type="Gene3D" id="2.40.50.140">
    <property type="entry name" value="Nucleic acid-binding proteins"/>
    <property type="match status" value="2"/>
</dbReference>
<evidence type="ECO:0000256" key="9">
    <source>
        <dbReference type="HAMAP-Rule" id="MF_01036"/>
    </source>
</evidence>
<dbReference type="Pfam" id="PF08206">
    <property type="entry name" value="OB_RNB"/>
    <property type="match status" value="1"/>
</dbReference>
<dbReference type="SUPFAM" id="SSF50249">
    <property type="entry name" value="Nucleic acid-binding proteins"/>
    <property type="match status" value="4"/>
</dbReference>
<dbReference type="GO" id="GO:0008859">
    <property type="term" value="F:exoribonuclease II activity"/>
    <property type="evidence" value="ECO:0007669"/>
    <property type="project" value="UniProtKB-UniRule"/>
</dbReference>
<dbReference type="InterPro" id="IPR050180">
    <property type="entry name" value="RNR_Ribonuclease"/>
</dbReference>
<dbReference type="Proteomes" id="UP000077654">
    <property type="component" value="Chromosome"/>
</dbReference>
<keyword evidence="4 9" id="KW-0963">Cytoplasm</keyword>
<dbReference type="InterPro" id="IPR001900">
    <property type="entry name" value="RNase_II/R"/>
</dbReference>
<gene>
    <name evidence="9" type="primary">rnb</name>
    <name evidence="12" type="ORF">XW81_01250</name>
</gene>
<keyword evidence="6 9" id="KW-0378">Hydrolase</keyword>
<keyword evidence="13" id="KW-1185">Reference proteome</keyword>
<dbReference type="EMBL" id="CP011299">
    <property type="protein sequence ID" value="ANF17032.1"/>
    <property type="molecule type" value="Genomic_DNA"/>
</dbReference>
<dbReference type="InterPro" id="IPR012340">
    <property type="entry name" value="NA-bd_OB-fold"/>
</dbReference>
<dbReference type="NCBIfam" id="TIGR00358">
    <property type="entry name" value="3_prime_RNase"/>
    <property type="match status" value="1"/>
</dbReference>
<keyword evidence="5 9" id="KW-0540">Nuclease</keyword>
<sequence>MFHNHPLLSKLKKKLHSKIPRIEGTIKSTRKGFGFLEINSHTSYFVPPQEMKLVMHGDRVIAQLKIENNREVVYPEKLIEPFLSNFIGKIQIIQENFYVKPDYPYYKELISCTVSCILPKDVKTGDWVLAVLTNHKLRGNFKFCAKLIKFIAKSNDPLVPWLATLEKHQLEISEPNSKVQNIVFNNDFPRTDCTNLNFITIDHHSTKDIDDALFIERDLSGNFVLTVAISDPTSYVDLGSKLDKIALNRAFTHYLPGFNVPMLPRILSENKCSLKINKRRPAIACKIFFNCDGTILHQKTNFFLTWVMSKSQLSYKSVSDWLENKGEWFPESDLVANQLLLLNELCHVRIQWRKKHALLFNERPEYVFKLSNSFEILDICSESKRIANKIVEESMIAANFCAAKFLSDKLGFGIYNIHSGFDFINAKRIVKLLSKYNISFDVNEIMTLNGFCKLKRLLDSVPNEYLRNRIQRFLSFGGIDNVPGPHFALGFPFYATWTSPIRKYGDMINHRLLKVIITGEGEALIPNNKVLMKINNRRRCMKMAERDVENWLYVIFLKSKNHSNKVFSAKIIDICRSGIKVKLLENGANVFLPSTLLHSDKSEILCNREKGIVYIMGKEYYVISSIIKVTLIDIKLDARSIIGKPVI</sequence>
<evidence type="ECO:0000313" key="13">
    <source>
        <dbReference type="Proteomes" id="UP000077654"/>
    </source>
</evidence>
<dbReference type="EC" id="3.1.13.1" evidence="9"/>
<evidence type="ECO:0000256" key="8">
    <source>
        <dbReference type="ARBA" id="ARBA00022884"/>
    </source>
</evidence>
<dbReference type="NCBIfam" id="TIGR02062">
    <property type="entry name" value="RNase_B"/>
    <property type="match status" value="1"/>
</dbReference>
<reference evidence="12 13" key="1">
    <citation type="submission" date="2015-04" db="EMBL/GenBank/DDBJ databases">
        <title>Buchnera aphidicola assembly.</title>
        <authorList>
            <person name="Zhang Y."/>
        </authorList>
    </citation>
    <scope>NUCLEOTIDE SEQUENCE [LARGE SCALE GENOMIC DNA]</scope>
    <source>
        <strain evidence="12 13">SC</strain>
    </source>
</reference>
<name>A0A172WDL5_BUCSC</name>
<comment type="similarity">
    <text evidence="3 9">Belongs to the RNR ribonuclease family. RNase II subfamily.</text>
</comment>
<keyword evidence="8 9" id="KW-0694">RNA-binding</keyword>
<accession>A0A172WDL5</accession>
<evidence type="ECO:0000259" key="11">
    <source>
        <dbReference type="SMART" id="SM00955"/>
    </source>
</evidence>
<organism evidence="12 13">
    <name type="scientific">Buchnera aphidicola subsp. Schlechtendalia chinensis</name>
    <dbReference type="NCBI Taxonomy" id="118110"/>
    <lineage>
        <taxon>Bacteria</taxon>
        <taxon>Pseudomonadati</taxon>
        <taxon>Pseudomonadota</taxon>
        <taxon>Gammaproteobacteria</taxon>
        <taxon>Enterobacterales</taxon>
        <taxon>Erwiniaceae</taxon>
        <taxon>Buchnera</taxon>
    </lineage>
</organism>
<evidence type="ECO:0000256" key="3">
    <source>
        <dbReference type="ARBA" id="ARBA00009925"/>
    </source>
</evidence>
<dbReference type="PANTHER" id="PTHR23355:SF37">
    <property type="entry name" value="EXORIBONUCLEASE 2"/>
    <property type="match status" value="1"/>
</dbReference>
<comment type="subcellular location">
    <subcellularLocation>
        <location evidence="2 9">Cytoplasm</location>
    </subcellularLocation>
</comment>
<dbReference type="SMART" id="SM00955">
    <property type="entry name" value="RNB"/>
    <property type="match status" value="1"/>
</dbReference>
<dbReference type="HAMAP" id="MF_01036">
    <property type="entry name" value="RNase_II"/>
    <property type="match status" value="1"/>
</dbReference>
<dbReference type="Pfam" id="PF00773">
    <property type="entry name" value="RNB"/>
    <property type="match status" value="1"/>
</dbReference>
<dbReference type="OrthoDB" id="9764149at2"/>
<dbReference type="PANTHER" id="PTHR23355">
    <property type="entry name" value="RIBONUCLEASE"/>
    <property type="match status" value="1"/>
</dbReference>
<evidence type="ECO:0000313" key="12">
    <source>
        <dbReference type="EMBL" id="ANF17032.1"/>
    </source>
</evidence>
<dbReference type="PROSITE" id="PS01175">
    <property type="entry name" value="RIBONUCLEASE_II"/>
    <property type="match status" value="1"/>
</dbReference>
<dbReference type="InterPro" id="IPR011129">
    <property type="entry name" value="CSD"/>
</dbReference>
<dbReference type="Gene3D" id="2.40.50.640">
    <property type="match status" value="1"/>
</dbReference>
<protein>
    <recommendedName>
        <fullName evidence="9">Exoribonuclease 2</fullName>
        <ecNumber evidence="9">3.1.13.1</ecNumber>
    </recommendedName>
    <alternativeName>
        <fullName evidence="9">Exoribonuclease II</fullName>
        <shortName evidence="9">RNase II</shortName>
        <shortName evidence="9">Ribonuclease II</shortName>
    </alternativeName>
</protein>
<feature type="domain" description="Cold-shock" evidence="10">
    <location>
        <begin position="23"/>
        <end position="79"/>
    </location>
</feature>
<dbReference type="SMART" id="SM00357">
    <property type="entry name" value="CSP"/>
    <property type="match status" value="1"/>
</dbReference>
<dbReference type="AlphaFoldDB" id="A0A172WDL5"/>
<dbReference type="GO" id="GO:0003723">
    <property type="term" value="F:RNA binding"/>
    <property type="evidence" value="ECO:0007669"/>
    <property type="project" value="UniProtKB-KW"/>
</dbReference>
<evidence type="ECO:0000256" key="2">
    <source>
        <dbReference type="ARBA" id="ARBA00004496"/>
    </source>
</evidence>
<dbReference type="GO" id="GO:0005829">
    <property type="term" value="C:cytosol"/>
    <property type="evidence" value="ECO:0007669"/>
    <property type="project" value="TreeGrafter"/>
</dbReference>
<feature type="domain" description="RNB" evidence="11">
    <location>
        <begin position="190"/>
        <end position="519"/>
    </location>
</feature>